<dbReference type="AlphaFoldDB" id="A0A0V0SFF2"/>
<evidence type="ECO:0000313" key="3">
    <source>
        <dbReference type="Proteomes" id="UP000054630"/>
    </source>
</evidence>
<sequence length="78" mass="9145">MFDGAELHYDVSNKYFCLSVLRPKVKNGELHRDQQERQRIWSVSRGADVLYSYFALISPARHSDISLCWRSTDHCLDI</sequence>
<accession>A0A0V0SFF2</accession>
<evidence type="ECO:0000313" key="2">
    <source>
        <dbReference type="EMBL" id="KRX25367.1"/>
    </source>
</evidence>
<organism evidence="1 3">
    <name type="scientific">Trichinella nelsoni</name>
    <dbReference type="NCBI Taxonomy" id="6336"/>
    <lineage>
        <taxon>Eukaryota</taxon>
        <taxon>Metazoa</taxon>
        <taxon>Ecdysozoa</taxon>
        <taxon>Nematoda</taxon>
        <taxon>Enoplea</taxon>
        <taxon>Dorylaimia</taxon>
        <taxon>Trichinellida</taxon>
        <taxon>Trichinellidae</taxon>
        <taxon>Trichinella</taxon>
    </lineage>
</organism>
<name>A0A0V0SFF2_9BILA</name>
<proteinExistence type="predicted"/>
<reference evidence="1 3" key="1">
    <citation type="submission" date="2015-01" db="EMBL/GenBank/DDBJ databases">
        <title>Evolution of Trichinella species and genotypes.</title>
        <authorList>
            <person name="Korhonen P.K."/>
            <person name="Edoardo P."/>
            <person name="Giuseppe L.R."/>
            <person name="Gasser R.B."/>
        </authorList>
    </citation>
    <scope>NUCLEOTIDE SEQUENCE [LARGE SCALE GENOMIC DNA]</scope>
    <source>
        <strain evidence="1">ISS37</strain>
    </source>
</reference>
<dbReference type="Proteomes" id="UP000054630">
    <property type="component" value="Unassembled WGS sequence"/>
</dbReference>
<evidence type="ECO:0000313" key="1">
    <source>
        <dbReference type="EMBL" id="KRX25350.1"/>
    </source>
</evidence>
<gene>
    <name evidence="2" type="ORF">T07_7874</name>
    <name evidence="1" type="ORF">T07_9354</name>
</gene>
<dbReference type="EMBL" id="JYDL01000012">
    <property type="protein sequence ID" value="KRX25350.1"/>
    <property type="molecule type" value="Genomic_DNA"/>
</dbReference>
<keyword evidence="3" id="KW-1185">Reference proteome</keyword>
<protein>
    <submittedName>
        <fullName evidence="1">Uncharacterized protein</fullName>
    </submittedName>
</protein>
<comment type="caution">
    <text evidence="1">The sequence shown here is derived from an EMBL/GenBank/DDBJ whole genome shotgun (WGS) entry which is preliminary data.</text>
</comment>
<dbReference type="EMBL" id="JYDL01000012">
    <property type="protein sequence ID" value="KRX25367.1"/>
    <property type="molecule type" value="Genomic_DNA"/>
</dbReference>